<feature type="region of interest" description="Disordered" evidence="1">
    <location>
        <begin position="35"/>
        <end position="59"/>
    </location>
</feature>
<sequence length="165" mass="18525">MTMIFNGLFTGLLFLLFGCQFAHASVANSIPDLHGQSHNRKQTFSWDRPKYAPAPPQRRPNRILFPHETTCRKITHVTFDTDNPQLAYTLFGGIIQQAVNKCLGVEGVRLFSRTLQNALIARGYITSLIDIPPQPSDSPVLQLILVWDTPETSLSFRRFSAPTQG</sequence>
<accession>A0ABX8JYS6</accession>
<reference evidence="4 5" key="1">
    <citation type="submission" date="2021-06" db="EMBL/GenBank/DDBJ databases">
        <title>Leclercia pneumoniae sp. nov.</title>
        <authorList>
            <person name="Hoenemann M."/>
            <person name="Viehweger A."/>
            <person name="Dietze N."/>
        </authorList>
    </citation>
    <scope>NUCLEOTIDE SEQUENCE [LARGE SCALE GENOMIC DNA]</scope>
    <source>
        <strain evidence="5">49125</strain>
    </source>
</reference>
<feature type="domain" description="Polypeptide-transport-associated ShlB-type" evidence="3">
    <location>
        <begin position="93"/>
        <end position="147"/>
    </location>
</feature>
<evidence type="ECO:0000313" key="5">
    <source>
        <dbReference type="Proteomes" id="UP000683497"/>
    </source>
</evidence>
<name>A0ABX8JYS6_9ENTR</name>
<dbReference type="Proteomes" id="UP000683497">
    <property type="component" value="Chromosome"/>
</dbReference>
<evidence type="ECO:0000313" key="4">
    <source>
        <dbReference type="EMBL" id="QWW78532.1"/>
    </source>
</evidence>
<protein>
    <recommendedName>
        <fullName evidence="3">Polypeptide-transport-associated ShlB-type domain-containing protein</fullName>
    </recommendedName>
</protein>
<evidence type="ECO:0000256" key="2">
    <source>
        <dbReference type="SAM" id="SignalP"/>
    </source>
</evidence>
<dbReference type="Gene3D" id="3.10.20.310">
    <property type="entry name" value="membrane protein fhac"/>
    <property type="match status" value="1"/>
</dbReference>
<organism evidence="4 5">
    <name type="scientific">Leclercia pneumoniae</name>
    <dbReference type="NCBI Taxonomy" id="2815358"/>
    <lineage>
        <taxon>Bacteria</taxon>
        <taxon>Pseudomonadati</taxon>
        <taxon>Pseudomonadota</taxon>
        <taxon>Gammaproteobacteria</taxon>
        <taxon>Enterobacterales</taxon>
        <taxon>Enterobacteriaceae</taxon>
        <taxon>Leclercia</taxon>
    </lineage>
</organism>
<evidence type="ECO:0000256" key="1">
    <source>
        <dbReference type="SAM" id="MobiDB-lite"/>
    </source>
</evidence>
<dbReference type="RefSeq" id="WP_207293222.1">
    <property type="nucleotide sequence ID" value="NZ_CP071383.1"/>
</dbReference>
<proteinExistence type="predicted"/>
<feature type="chain" id="PRO_5046248412" description="Polypeptide-transport-associated ShlB-type domain-containing protein" evidence="2">
    <location>
        <begin position="25"/>
        <end position="165"/>
    </location>
</feature>
<dbReference type="EMBL" id="CP076838">
    <property type="protein sequence ID" value="QWW78532.1"/>
    <property type="molecule type" value="Genomic_DNA"/>
</dbReference>
<keyword evidence="2" id="KW-0732">Signal</keyword>
<dbReference type="Pfam" id="PF08479">
    <property type="entry name" value="POTRA_2"/>
    <property type="match status" value="1"/>
</dbReference>
<gene>
    <name evidence="4" type="ORF">KQ929_14895</name>
</gene>
<feature type="signal peptide" evidence="2">
    <location>
        <begin position="1"/>
        <end position="24"/>
    </location>
</feature>
<evidence type="ECO:0000259" key="3">
    <source>
        <dbReference type="Pfam" id="PF08479"/>
    </source>
</evidence>
<dbReference type="InterPro" id="IPR013686">
    <property type="entry name" value="Polypept-transport_assoc_ShlB"/>
</dbReference>
<keyword evidence="5" id="KW-1185">Reference proteome</keyword>